<dbReference type="Pfam" id="PF03023">
    <property type="entry name" value="MurJ"/>
    <property type="match status" value="1"/>
</dbReference>
<accession>A0A918V5G1</accession>
<sequence length="427" mass="47610">MLKNILLVGGLTIVVKLLSFYKETVVSSSFGLSELLDTYFIAMLIPGFINNVFIGAFGSVFIPNYIQASKTETDLKAFQSTGFIITLSVSSIFTLIAVLFTDFFLENFFSGHSASYYELIKLQFYYVVPCIFIWGLGSLLRGLLYVNNEFSKPTLIGVITPITFIVCIYFFKDQLGQKVLAVSSLIGAFINFLFLLYIAYKKNIIKLSKPDFNNPNIKTMLKQVPAKVSSGFLTGLIPATDQYFAAKLAIGSIAALNYGLKVPLFLTSILIVSLGKVLLPHFSKIVIEDKKSAFKKLFSALKYLFLITSSAAVLLIIVTPWIIELLFEHGEFTAENTKTVSQIQIIFLIYTPFAVCGMVIVKFLTSLNENNFMALVSLIGVSLNVVFDLIFMKYYGLYGIALATTGVMIIRTSILYKYTLNLKHKIN</sequence>
<keyword evidence="7 10" id="KW-0472">Membrane</keyword>
<evidence type="ECO:0000313" key="11">
    <source>
        <dbReference type="EMBL" id="GGZ70392.1"/>
    </source>
</evidence>
<dbReference type="GO" id="GO:0005886">
    <property type="term" value="C:plasma membrane"/>
    <property type="evidence" value="ECO:0007669"/>
    <property type="project" value="UniProtKB-SubCell"/>
</dbReference>
<dbReference type="AlphaFoldDB" id="A0A918V5G1"/>
<gene>
    <name evidence="11" type="ORF">GCM10007028_04380</name>
</gene>
<dbReference type="GO" id="GO:0008360">
    <property type="term" value="P:regulation of cell shape"/>
    <property type="evidence" value="ECO:0007669"/>
    <property type="project" value="UniProtKB-KW"/>
</dbReference>
<proteinExistence type="inferred from homology"/>
<evidence type="ECO:0000256" key="7">
    <source>
        <dbReference type="ARBA" id="ARBA00023136"/>
    </source>
</evidence>
<feature type="transmembrane region" description="Helical" evidence="10">
    <location>
        <begin position="397"/>
        <end position="416"/>
    </location>
</feature>
<evidence type="ECO:0000256" key="8">
    <source>
        <dbReference type="ARBA" id="ARBA00060041"/>
    </source>
</evidence>
<evidence type="ECO:0000256" key="3">
    <source>
        <dbReference type="ARBA" id="ARBA00022692"/>
    </source>
</evidence>
<keyword evidence="5" id="KW-0573">Peptidoglycan synthesis</keyword>
<feature type="transmembrane region" description="Helical" evidence="10">
    <location>
        <begin position="83"/>
        <end position="104"/>
    </location>
</feature>
<feature type="transmembrane region" description="Helical" evidence="10">
    <location>
        <begin position="153"/>
        <end position="171"/>
    </location>
</feature>
<organism evidence="11 12">
    <name type="scientific">Algibacter mikhailovii</name>
    <dbReference type="NCBI Taxonomy" id="425498"/>
    <lineage>
        <taxon>Bacteria</taxon>
        <taxon>Pseudomonadati</taxon>
        <taxon>Bacteroidota</taxon>
        <taxon>Flavobacteriia</taxon>
        <taxon>Flavobacteriales</taxon>
        <taxon>Flavobacteriaceae</taxon>
        <taxon>Algibacter</taxon>
    </lineage>
</organism>
<comment type="subcellular location">
    <subcellularLocation>
        <location evidence="1">Cell membrane</location>
        <topology evidence="1">Multi-pass membrane protein</topology>
    </subcellularLocation>
</comment>
<dbReference type="InterPro" id="IPR004268">
    <property type="entry name" value="MurJ"/>
</dbReference>
<name>A0A918V5G1_9FLAO</name>
<comment type="similarity">
    <text evidence="9">Belongs to the MurJ/MviN family.</text>
</comment>
<reference evidence="11" key="1">
    <citation type="journal article" date="2014" name="Int. J. Syst. Evol. Microbiol.">
        <title>Complete genome sequence of Corynebacterium casei LMG S-19264T (=DSM 44701T), isolated from a smear-ripened cheese.</title>
        <authorList>
            <consortium name="US DOE Joint Genome Institute (JGI-PGF)"/>
            <person name="Walter F."/>
            <person name="Albersmeier A."/>
            <person name="Kalinowski J."/>
            <person name="Ruckert C."/>
        </authorList>
    </citation>
    <scope>NUCLEOTIDE SEQUENCE</scope>
    <source>
        <strain evidence="11">KCTC 12710</strain>
    </source>
</reference>
<feature type="transmembrane region" description="Helical" evidence="10">
    <location>
        <begin position="300"/>
        <end position="323"/>
    </location>
</feature>
<evidence type="ECO:0000256" key="4">
    <source>
        <dbReference type="ARBA" id="ARBA00022960"/>
    </source>
</evidence>
<keyword evidence="6 10" id="KW-1133">Transmembrane helix</keyword>
<feature type="transmembrane region" description="Helical" evidence="10">
    <location>
        <begin position="343"/>
        <end position="365"/>
    </location>
</feature>
<dbReference type="GO" id="GO:0015648">
    <property type="term" value="F:lipid-linked peptidoglycan transporter activity"/>
    <property type="evidence" value="ECO:0007669"/>
    <property type="project" value="TreeGrafter"/>
</dbReference>
<evidence type="ECO:0000256" key="2">
    <source>
        <dbReference type="ARBA" id="ARBA00022475"/>
    </source>
</evidence>
<keyword evidence="3 10" id="KW-0812">Transmembrane</keyword>
<keyword evidence="4" id="KW-0133">Cell shape</keyword>
<keyword evidence="12" id="KW-1185">Reference proteome</keyword>
<evidence type="ECO:0000313" key="12">
    <source>
        <dbReference type="Proteomes" id="UP000636004"/>
    </source>
</evidence>
<dbReference type="EMBL" id="BMWZ01000001">
    <property type="protein sequence ID" value="GGZ70392.1"/>
    <property type="molecule type" value="Genomic_DNA"/>
</dbReference>
<feature type="transmembrane region" description="Helical" evidence="10">
    <location>
        <begin position="177"/>
        <end position="200"/>
    </location>
</feature>
<reference evidence="11" key="2">
    <citation type="submission" date="2020-09" db="EMBL/GenBank/DDBJ databases">
        <authorList>
            <person name="Sun Q."/>
            <person name="Kim S."/>
        </authorList>
    </citation>
    <scope>NUCLEOTIDE SEQUENCE</scope>
    <source>
        <strain evidence="11">KCTC 12710</strain>
    </source>
</reference>
<dbReference type="PANTHER" id="PTHR47019:SF1">
    <property type="entry name" value="LIPID II FLIPPASE MURJ"/>
    <property type="match status" value="1"/>
</dbReference>
<feature type="transmembrane region" description="Helical" evidence="10">
    <location>
        <begin position="372"/>
        <end position="391"/>
    </location>
</feature>
<evidence type="ECO:0000256" key="1">
    <source>
        <dbReference type="ARBA" id="ARBA00004651"/>
    </source>
</evidence>
<keyword evidence="2" id="KW-1003">Cell membrane</keyword>
<feature type="transmembrane region" description="Helical" evidence="10">
    <location>
        <begin position="39"/>
        <end position="62"/>
    </location>
</feature>
<evidence type="ECO:0000256" key="10">
    <source>
        <dbReference type="SAM" id="Phobius"/>
    </source>
</evidence>
<dbReference type="Proteomes" id="UP000636004">
    <property type="component" value="Unassembled WGS sequence"/>
</dbReference>
<evidence type="ECO:0000256" key="9">
    <source>
        <dbReference type="ARBA" id="ARBA00061532"/>
    </source>
</evidence>
<dbReference type="GO" id="GO:0034204">
    <property type="term" value="P:lipid translocation"/>
    <property type="evidence" value="ECO:0007669"/>
    <property type="project" value="TreeGrafter"/>
</dbReference>
<dbReference type="PRINTS" id="PR01806">
    <property type="entry name" value="VIRFACTRMVIN"/>
</dbReference>
<evidence type="ECO:0000256" key="6">
    <source>
        <dbReference type="ARBA" id="ARBA00022989"/>
    </source>
</evidence>
<protein>
    <submittedName>
        <fullName evidence="11">Lipid II flippase MurJ</fullName>
    </submittedName>
</protein>
<comment type="caution">
    <text evidence="11">The sequence shown here is derived from an EMBL/GenBank/DDBJ whole genome shotgun (WGS) entry which is preliminary data.</text>
</comment>
<dbReference type="PANTHER" id="PTHR47019">
    <property type="entry name" value="LIPID II FLIPPASE MURJ"/>
    <property type="match status" value="1"/>
</dbReference>
<feature type="transmembrane region" description="Helical" evidence="10">
    <location>
        <begin position="124"/>
        <end position="146"/>
    </location>
</feature>
<dbReference type="GO" id="GO:0009252">
    <property type="term" value="P:peptidoglycan biosynthetic process"/>
    <property type="evidence" value="ECO:0007669"/>
    <property type="project" value="UniProtKB-KW"/>
</dbReference>
<comment type="function">
    <text evidence="8">Involved in peptidoglycan biosynthesis. Transports lipid-linked peptidoglycan precursors from the inner to the outer leaflet of the cytoplasmic membrane.</text>
</comment>
<dbReference type="InterPro" id="IPR051050">
    <property type="entry name" value="Lipid_II_flippase_MurJ/MviN"/>
</dbReference>
<evidence type="ECO:0000256" key="5">
    <source>
        <dbReference type="ARBA" id="ARBA00022984"/>
    </source>
</evidence>